<evidence type="ECO:0000256" key="12">
    <source>
        <dbReference type="ARBA" id="ARBA00025707"/>
    </source>
</evidence>
<reference evidence="14" key="2">
    <citation type="submission" date="2014-05" db="EMBL/GenBank/DDBJ databases">
        <title>The genome sequences of chimpanzee malaria parasites reveal the path to human adaptation.</title>
        <authorList>
            <person name="Otto T.D."/>
            <person name="Rayner J.C."/>
            <person name="Boehme U."/>
            <person name="Pain A."/>
            <person name="Spottiswoode N."/>
            <person name="Sanders M."/>
            <person name="Quail M."/>
            <person name="Ollomo B."/>
            <person name="Renaud F."/>
            <person name="Thomas A.W."/>
            <person name="Prugnolle F."/>
            <person name="Conway D.J."/>
            <person name="Newbold C."/>
            <person name="Berriman M."/>
        </authorList>
    </citation>
    <scope>NUCLEOTIDE SEQUENCE [LARGE SCALE GENOMIC DNA]</scope>
    <source>
        <strain evidence="14">CDC</strain>
    </source>
</reference>
<dbReference type="GO" id="GO:0003882">
    <property type="term" value="F:CDP-diacylglycerol-serine O-phosphatidyltransferase activity"/>
    <property type="evidence" value="ECO:0007669"/>
    <property type="project" value="UniProtKB-EC"/>
</dbReference>
<dbReference type="InterPro" id="IPR004277">
    <property type="entry name" value="PSS"/>
</dbReference>
<keyword evidence="4 14" id="KW-0808">Transferase</keyword>
<sequence>MKSVYLFASSLLTTLLLSNANVLLDFNTRIIISLVMSLFNLITLYCVMQKYAKTPKISILTKILNYLILIYYVIIMFLHFFSTSEVRTVLRFLNKNIEFHSVEKSYMENCNTLANISDKIDWFVCAHLWGWFAKGIIIRNFFILNINSVIFELIELRFQHILPNFYECWWDHIFLDVLSCNLIGIIASILFMKYFNIQLYDWKIPDKIKPNKKNIIFPTVDKLCRKVFTNSSTLLLLIFVSFIINIIDLNIFFLKAEIQLHHSNLIVITRTFAIGFISGKACKEFYRSLKDGMTPKRAFYIFIEIIILSLEFLLAIRWKDTLVSDKSDLTAINMVWLFITSTLSSILLLLYVNESLI</sequence>
<name>A0A060S3N9_PLARE</name>
<dbReference type="PANTHER" id="PTHR15362">
    <property type="entry name" value="PHOSPHATIDYLINOSITOL SYNTHASE"/>
    <property type="match status" value="1"/>
</dbReference>
<evidence type="ECO:0000256" key="3">
    <source>
        <dbReference type="ARBA" id="ARBA00022516"/>
    </source>
</evidence>
<protein>
    <submittedName>
        <fullName evidence="14">Phosphatidylserine synthase, putative</fullName>
        <ecNumber evidence="14">2.7.8.8</ecNumber>
    </submittedName>
</protein>
<keyword evidence="8" id="KW-0443">Lipid metabolism</keyword>
<dbReference type="Proteomes" id="UP000027581">
    <property type="component" value="Unassembled WGS sequence"/>
</dbReference>
<feature type="transmembrane region" description="Helical" evidence="13">
    <location>
        <begin position="330"/>
        <end position="352"/>
    </location>
</feature>
<evidence type="ECO:0000256" key="9">
    <source>
        <dbReference type="ARBA" id="ARBA00023136"/>
    </source>
</evidence>
<dbReference type="VEuPathDB" id="PlasmoDB:PRCDC_1365700"/>
<evidence type="ECO:0000313" key="16">
    <source>
        <dbReference type="Proteomes" id="UP000027581"/>
    </source>
</evidence>
<dbReference type="GO" id="GO:0106245">
    <property type="term" value="F:L-serine-phosphatidylethanolamine phosphatidyltransferase activity"/>
    <property type="evidence" value="ECO:0007669"/>
    <property type="project" value="InterPro"/>
</dbReference>
<keyword evidence="9 13" id="KW-0472">Membrane</keyword>
<dbReference type="Pfam" id="PF03034">
    <property type="entry name" value="PSS"/>
    <property type="match status" value="1"/>
</dbReference>
<feature type="transmembrane region" description="Helical" evidence="13">
    <location>
        <begin position="260"/>
        <end position="277"/>
    </location>
</feature>
<feature type="transmembrane region" description="Helical" evidence="13">
    <location>
        <begin position="234"/>
        <end position="254"/>
    </location>
</feature>
<evidence type="ECO:0000256" key="7">
    <source>
        <dbReference type="ARBA" id="ARBA00022989"/>
    </source>
</evidence>
<feature type="transmembrane region" description="Helical" evidence="13">
    <location>
        <begin position="173"/>
        <end position="195"/>
    </location>
</feature>
<evidence type="ECO:0000256" key="13">
    <source>
        <dbReference type="SAM" id="Phobius"/>
    </source>
</evidence>
<keyword evidence="11" id="KW-1208">Phospholipid metabolism</keyword>
<comment type="subcellular location">
    <subcellularLocation>
        <location evidence="1">Endoplasmic reticulum membrane</location>
        <topology evidence="1">Multi-pass membrane protein</topology>
    </subcellularLocation>
</comment>
<dbReference type="OrthoDB" id="10265393at2759"/>
<keyword evidence="16" id="KW-1185">Reference proteome</keyword>
<gene>
    <name evidence="14" type="ORF">PRCDC_1365700</name>
    <name evidence="15" type="ORF">PRG01_1369200</name>
</gene>
<evidence type="ECO:0000256" key="2">
    <source>
        <dbReference type="ARBA" id="ARBA00005189"/>
    </source>
</evidence>
<feature type="transmembrane region" description="Helical" evidence="13">
    <location>
        <begin position="59"/>
        <end position="81"/>
    </location>
</feature>
<feature type="transmembrane region" description="Helical" evidence="13">
    <location>
        <begin position="298"/>
        <end position="318"/>
    </location>
</feature>
<comment type="pathway">
    <text evidence="12">Phospholipid metabolism.</text>
</comment>
<proteinExistence type="predicted"/>
<accession>A0A060S3N9</accession>
<evidence type="ECO:0000313" key="17">
    <source>
        <dbReference type="Proteomes" id="UP000240500"/>
    </source>
</evidence>
<dbReference type="PANTHER" id="PTHR15362:SF7">
    <property type="entry name" value="PHOSPHATIDYLSERINE SYNTHASE 2"/>
    <property type="match status" value="1"/>
</dbReference>
<dbReference type="GO" id="GO:0005789">
    <property type="term" value="C:endoplasmic reticulum membrane"/>
    <property type="evidence" value="ECO:0007669"/>
    <property type="project" value="UniProtKB-SubCell"/>
</dbReference>
<evidence type="ECO:0000313" key="14">
    <source>
        <dbReference type="EMBL" id="CDO66447.1"/>
    </source>
</evidence>
<dbReference type="GO" id="GO:0006659">
    <property type="term" value="P:phosphatidylserine biosynthetic process"/>
    <property type="evidence" value="ECO:0007669"/>
    <property type="project" value="InterPro"/>
</dbReference>
<organism evidence="14 16">
    <name type="scientific">Plasmodium reichenowi</name>
    <dbReference type="NCBI Taxonomy" id="5854"/>
    <lineage>
        <taxon>Eukaryota</taxon>
        <taxon>Sar</taxon>
        <taxon>Alveolata</taxon>
        <taxon>Apicomplexa</taxon>
        <taxon>Aconoidasida</taxon>
        <taxon>Haemosporida</taxon>
        <taxon>Plasmodiidae</taxon>
        <taxon>Plasmodium</taxon>
        <taxon>Plasmodium (Laverania)</taxon>
    </lineage>
</organism>
<reference evidence="14" key="1">
    <citation type="submission" date="2014-01" db="EMBL/GenBank/DDBJ databases">
        <authorList>
            <person name="Aslett M."/>
        </authorList>
    </citation>
    <scope>NUCLEOTIDE SEQUENCE</scope>
    <source>
        <strain evidence="14">CDC</strain>
    </source>
</reference>
<keyword evidence="10" id="KW-0594">Phospholipid biosynthesis</keyword>
<evidence type="ECO:0000256" key="8">
    <source>
        <dbReference type="ARBA" id="ARBA00023098"/>
    </source>
</evidence>
<dbReference type="VEuPathDB" id="PlasmoDB:PRG01_1369200"/>
<evidence type="ECO:0000256" key="11">
    <source>
        <dbReference type="ARBA" id="ARBA00023264"/>
    </source>
</evidence>
<dbReference type="AlphaFoldDB" id="A0A060S3N9"/>
<keyword evidence="3" id="KW-0444">Lipid biosynthesis</keyword>
<dbReference type="Proteomes" id="UP000240500">
    <property type="component" value="Chromosome 13"/>
</dbReference>
<keyword evidence="5 13" id="KW-0812">Transmembrane</keyword>
<dbReference type="EMBL" id="HG810774">
    <property type="protein sequence ID" value="CDO66447.1"/>
    <property type="molecule type" value="Genomic_DNA"/>
</dbReference>
<evidence type="ECO:0000256" key="5">
    <source>
        <dbReference type="ARBA" id="ARBA00022692"/>
    </source>
</evidence>
<reference evidence="15 17" key="3">
    <citation type="submission" date="2016-09" db="EMBL/GenBank/DDBJ databases">
        <authorList>
            <consortium name="Pathogen Informatics"/>
        </authorList>
    </citation>
    <scope>NUCLEOTIDE SEQUENCE [LARGE SCALE GENOMIC DNA]</scope>
</reference>
<evidence type="ECO:0000256" key="10">
    <source>
        <dbReference type="ARBA" id="ARBA00023209"/>
    </source>
</evidence>
<evidence type="ECO:0000256" key="4">
    <source>
        <dbReference type="ARBA" id="ARBA00022679"/>
    </source>
</evidence>
<keyword evidence="6" id="KW-0256">Endoplasmic reticulum</keyword>
<evidence type="ECO:0000313" key="15">
    <source>
        <dbReference type="EMBL" id="SOV82293.1"/>
    </source>
</evidence>
<dbReference type="EC" id="2.7.8.8" evidence="14"/>
<evidence type="ECO:0000256" key="1">
    <source>
        <dbReference type="ARBA" id="ARBA00004477"/>
    </source>
</evidence>
<dbReference type="EMBL" id="LT969576">
    <property type="protein sequence ID" value="SOV82293.1"/>
    <property type="molecule type" value="Genomic_DNA"/>
</dbReference>
<feature type="transmembrane region" description="Helical" evidence="13">
    <location>
        <begin position="30"/>
        <end position="47"/>
    </location>
</feature>
<evidence type="ECO:0000256" key="6">
    <source>
        <dbReference type="ARBA" id="ARBA00022824"/>
    </source>
</evidence>
<keyword evidence="7 13" id="KW-1133">Transmembrane helix</keyword>
<comment type="pathway">
    <text evidence="2">Lipid metabolism.</text>
</comment>